<evidence type="ECO:0000313" key="7">
    <source>
        <dbReference type="Proteomes" id="UP000199382"/>
    </source>
</evidence>
<evidence type="ECO:0000256" key="1">
    <source>
        <dbReference type="ARBA" id="ARBA00005495"/>
    </source>
</evidence>
<keyword evidence="3" id="KW-0862">Zinc</keyword>
<keyword evidence="4" id="KW-0456">Lyase</keyword>
<gene>
    <name evidence="6" type="ORF">SAMN04488026_100586</name>
</gene>
<dbReference type="Pfam" id="PF04828">
    <property type="entry name" value="GFA"/>
    <property type="match status" value="1"/>
</dbReference>
<organism evidence="6 7">
    <name type="scientific">Aliiruegeria lutimaris</name>
    <dbReference type="NCBI Taxonomy" id="571298"/>
    <lineage>
        <taxon>Bacteria</taxon>
        <taxon>Pseudomonadati</taxon>
        <taxon>Pseudomonadota</taxon>
        <taxon>Alphaproteobacteria</taxon>
        <taxon>Rhodobacterales</taxon>
        <taxon>Roseobacteraceae</taxon>
        <taxon>Aliiruegeria</taxon>
    </lineage>
</organism>
<proteinExistence type="inferred from homology"/>
<feature type="domain" description="CENP-V/GFA" evidence="5">
    <location>
        <begin position="6"/>
        <end position="118"/>
    </location>
</feature>
<dbReference type="GO" id="GO:0046872">
    <property type="term" value="F:metal ion binding"/>
    <property type="evidence" value="ECO:0007669"/>
    <property type="project" value="UniProtKB-KW"/>
</dbReference>
<evidence type="ECO:0000259" key="5">
    <source>
        <dbReference type="PROSITE" id="PS51891"/>
    </source>
</evidence>
<dbReference type="Gene3D" id="3.90.1590.10">
    <property type="entry name" value="glutathione-dependent formaldehyde- activating enzyme (gfa)"/>
    <property type="match status" value="1"/>
</dbReference>
<name>A0A1G8MCU8_9RHOB</name>
<dbReference type="Proteomes" id="UP000199382">
    <property type="component" value="Unassembled WGS sequence"/>
</dbReference>
<sequence>MSAEPQAGRCLCGNVRFEIDGPVSAGSICHCGQCRRQGGHVWASAQAPRESFAISGDVQWYAASDTATRGFCPRCGSFLFWHGAGEAEMSFSLGALEEPTGIRVEKHIFCASKGDYFEIGEDGGARKP</sequence>
<dbReference type="SUPFAM" id="SSF51316">
    <property type="entry name" value="Mss4-like"/>
    <property type="match status" value="1"/>
</dbReference>
<keyword evidence="7" id="KW-1185">Reference proteome</keyword>
<evidence type="ECO:0000313" key="6">
    <source>
        <dbReference type="EMBL" id="SDI65741.1"/>
    </source>
</evidence>
<dbReference type="InterPro" id="IPR006913">
    <property type="entry name" value="CENP-V/GFA"/>
</dbReference>
<protein>
    <submittedName>
        <fullName evidence="6">Uncharacterized conserved protein</fullName>
    </submittedName>
</protein>
<keyword evidence="2" id="KW-0479">Metal-binding</keyword>
<dbReference type="PANTHER" id="PTHR33337">
    <property type="entry name" value="GFA DOMAIN-CONTAINING PROTEIN"/>
    <property type="match status" value="1"/>
</dbReference>
<evidence type="ECO:0000256" key="4">
    <source>
        <dbReference type="ARBA" id="ARBA00023239"/>
    </source>
</evidence>
<dbReference type="GO" id="GO:0016846">
    <property type="term" value="F:carbon-sulfur lyase activity"/>
    <property type="evidence" value="ECO:0007669"/>
    <property type="project" value="InterPro"/>
</dbReference>
<evidence type="ECO:0000256" key="2">
    <source>
        <dbReference type="ARBA" id="ARBA00022723"/>
    </source>
</evidence>
<dbReference type="RefSeq" id="WP_093150138.1">
    <property type="nucleotide sequence ID" value="NZ_FNEK01000005.1"/>
</dbReference>
<dbReference type="OrthoDB" id="9807246at2"/>
<dbReference type="InterPro" id="IPR011057">
    <property type="entry name" value="Mss4-like_sf"/>
</dbReference>
<accession>A0A1G8MCU8</accession>
<evidence type="ECO:0000256" key="3">
    <source>
        <dbReference type="ARBA" id="ARBA00022833"/>
    </source>
</evidence>
<reference evidence="6 7" key="1">
    <citation type="submission" date="2016-10" db="EMBL/GenBank/DDBJ databases">
        <authorList>
            <person name="de Groot N.N."/>
        </authorList>
    </citation>
    <scope>NUCLEOTIDE SEQUENCE [LARGE SCALE GENOMIC DNA]</scope>
    <source>
        <strain evidence="6 7">DSM 25294</strain>
    </source>
</reference>
<dbReference type="PANTHER" id="PTHR33337:SF40">
    <property type="entry name" value="CENP-V_GFA DOMAIN-CONTAINING PROTEIN-RELATED"/>
    <property type="match status" value="1"/>
</dbReference>
<dbReference type="STRING" id="571298.SAMN04488026_100586"/>
<comment type="similarity">
    <text evidence="1">Belongs to the Gfa family.</text>
</comment>
<dbReference type="EMBL" id="FNEK01000005">
    <property type="protein sequence ID" value="SDI65741.1"/>
    <property type="molecule type" value="Genomic_DNA"/>
</dbReference>
<dbReference type="PROSITE" id="PS51891">
    <property type="entry name" value="CENP_V_GFA"/>
    <property type="match status" value="1"/>
</dbReference>
<dbReference type="AlphaFoldDB" id="A0A1G8MCU8"/>